<evidence type="ECO:0000256" key="1">
    <source>
        <dbReference type="SAM" id="MobiDB-lite"/>
    </source>
</evidence>
<feature type="region of interest" description="Disordered" evidence="1">
    <location>
        <begin position="1"/>
        <end position="30"/>
    </location>
</feature>
<feature type="compositionally biased region" description="Basic residues" evidence="1">
    <location>
        <begin position="69"/>
        <end position="81"/>
    </location>
</feature>
<keyword evidence="3" id="KW-1185">Reference proteome</keyword>
<evidence type="ECO:0000313" key="3">
    <source>
        <dbReference type="Proteomes" id="UP000230233"/>
    </source>
</evidence>
<feature type="compositionally biased region" description="Basic and acidic residues" evidence="1">
    <location>
        <begin position="11"/>
        <end position="30"/>
    </location>
</feature>
<gene>
    <name evidence="2" type="primary">Cnig_chr_I.g415</name>
    <name evidence="2" type="ORF">B9Z55_000415</name>
</gene>
<proteinExistence type="predicted"/>
<dbReference type="AlphaFoldDB" id="A0A2G5VTD3"/>
<feature type="compositionally biased region" description="Polar residues" evidence="1">
    <location>
        <begin position="1"/>
        <end position="10"/>
    </location>
</feature>
<reference evidence="3" key="1">
    <citation type="submission" date="2017-10" db="EMBL/GenBank/DDBJ databases">
        <title>Rapid genome shrinkage in a self-fertile nematode reveals novel sperm competition proteins.</title>
        <authorList>
            <person name="Yin D."/>
            <person name="Schwarz E.M."/>
            <person name="Thomas C.G."/>
            <person name="Felde R.L."/>
            <person name="Korf I.F."/>
            <person name="Cutter A.D."/>
            <person name="Schartner C.M."/>
            <person name="Ralston E.J."/>
            <person name="Meyer B.J."/>
            <person name="Haag E.S."/>
        </authorList>
    </citation>
    <scope>NUCLEOTIDE SEQUENCE [LARGE SCALE GENOMIC DNA]</scope>
    <source>
        <strain evidence="3">JU1422</strain>
    </source>
</reference>
<organism evidence="2 3">
    <name type="scientific">Caenorhabditis nigoni</name>
    <dbReference type="NCBI Taxonomy" id="1611254"/>
    <lineage>
        <taxon>Eukaryota</taxon>
        <taxon>Metazoa</taxon>
        <taxon>Ecdysozoa</taxon>
        <taxon>Nematoda</taxon>
        <taxon>Chromadorea</taxon>
        <taxon>Rhabditida</taxon>
        <taxon>Rhabditina</taxon>
        <taxon>Rhabditomorpha</taxon>
        <taxon>Rhabditoidea</taxon>
        <taxon>Rhabditidae</taxon>
        <taxon>Peloderinae</taxon>
        <taxon>Caenorhabditis</taxon>
    </lineage>
</organism>
<sequence>MGYGRQSESQEIQKIDKTSSAKKNEGKRDTHSLMYSHSLSVTVLSSFSTSAKHLLLSDGVTVGKESIHDKKKKKKRKRRQLRNGDYEKRVSSEDDGGQRKSETGTDK</sequence>
<evidence type="ECO:0000313" key="2">
    <source>
        <dbReference type="EMBL" id="PIC54930.1"/>
    </source>
</evidence>
<dbReference type="EMBL" id="PDUG01000001">
    <property type="protein sequence ID" value="PIC54930.1"/>
    <property type="molecule type" value="Genomic_DNA"/>
</dbReference>
<protein>
    <submittedName>
        <fullName evidence="2">Uncharacterized protein</fullName>
    </submittedName>
</protein>
<feature type="compositionally biased region" description="Basic and acidic residues" evidence="1">
    <location>
        <begin position="82"/>
        <end position="107"/>
    </location>
</feature>
<feature type="region of interest" description="Disordered" evidence="1">
    <location>
        <begin position="62"/>
        <end position="107"/>
    </location>
</feature>
<name>A0A2G5VTD3_9PELO</name>
<dbReference type="Proteomes" id="UP000230233">
    <property type="component" value="Chromosome I"/>
</dbReference>
<accession>A0A2G5VTD3</accession>
<comment type="caution">
    <text evidence="2">The sequence shown here is derived from an EMBL/GenBank/DDBJ whole genome shotgun (WGS) entry which is preliminary data.</text>
</comment>